<dbReference type="PANTHER" id="PTHR20883">
    <property type="entry name" value="PHYTANOYL-COA DIOXYGENASE DOMAIN CONTAINING 1"/>
    <property type="match status" value="1"/>
</dbReference>
<dbReference type="AlphaFoldDB" id="A0A382QCM9"/>
<dbReference type="Pfam" id="PF05721">
    <property type="entry name" value="PhyH"/>
    <property type="match status" value="1"/>
</dbReference>
<dbReference type="EMBL" id="UINC01113196">
    <property type="protein sequence ID" value="SVC82645.1"/>
    <property type="molecule type" value="Genomic_DNA"/>
</dbReference>
<dbReference type="Gene3D" id="2.60.120.620">
    <property type="entry name" value="q2cbj1_9rhob like domain"/>
    <property type="match status" value="1"/>
</dbReference>
<dbReference type="InterPro" id="IPR008775">
    <property type="entry name" value="Phytyl_CoA_dOase-like"/>
</dbReference>
<dbReference type="PANTHER" id="PTHR20883:SF48">
    <property type="entry name" value="ECTOINE DIOXYGENASE"/>
    <property type="match status" value="1"/>
</dbReference>
<accession>A0A382QCM9</accession>
<name>A0A382QCM9_9ZZZZ</name>
<reference evidence="1" key="1">
    <citation type="submission" date="2018-05" db="EMBL/GenBank/DDBJ databases">
        <authorList>
            <person name="Lanie J.A."/>
            <person name="Ng W.-L."/>
            <person name="Kazmierczak K.M."/>
            <person name="Andrzejewski T.M."/>
            <person name="Davidsen T.M."/>
            <person name="Wayne K.J."/>
            <person name="Tettelin H."/>
            <person name="Glass J.I."/>
            <person name="Rusch D."/>
            <person name="Podicherti R."/>
            <person name="Tsui H.-C.T."/>
            <person name="Winkler M.E."/>
        </authorList>
    </citation>
    <scope>NUCLEOTIDE SEQUENCE</scope>
</reference>
<dbReference type="SUPFAM" id="SSF51197">
    <property type="entry name" value="Clavaminate synthase-like"/>
    <property type="match status" value="1"/>
</dbReference>
<evidence type="ECO:0008006" key="2">
    <source>
        <dbReference type="Google" id="ProtNLM"/>
    </source>
</evidence>
<proteinExistence type="predicted"/>
<evidence type="ECO:0000313" key="1">
    <source>
        <dbReference type="EMBL" id="SVC82645.1"/>
    </source>
</evidence>
<protein>
    <recommendedName>
        <fullName evidence="2">Fe2OG dioxygenase domain-containing protein</fullName>
    </recommendedName>
</protein>
<gene>
    <name evidence="1" type="ORF">METZ01_LOCUS335499</name>
</gene>
<organism evidence="1">
    <name type="scientific">marine metagenome</name>
    <dbReference type="NCBI Taxonomy" id="408172"/>
    <lineage>
        <taxon>unclassified sequences</taxon>
        <taxon>metagenomes</taxon>
        <taxon>ecological metagenomes</taxon>
    </lineage>
</organism>
<sequence>MSMHYFDTDSESKPIVEALLQDGAAIISNQVSDDLTDRVKAELRDSFDSIGRYDEGDFNGYRTLRVSSILAVSRSSSDLVAHQRVIDVADAILLNHCASYQIGSLTGIEILPGETDQWLHTDDSIYPIQLAGMELQISALWALDDFGATNGATRVVLGSHRQHANQRYYETLEDFRRLNPGVSDDNIVQATMPKGSLLLYLGKTLHGGCANHADSTRMALVNTYSLGWLRQEENQYLNVPREQAEQYPRIIQDLMGYKPHRGLGTYQRPDGKWVEYDPL</sequence>
<dbReference type="GO" id="GO:0046872">
    <property type="term" value="F:metal ion binding"/>
    <property type="evidence" value="ECO:0007669"/>
    <property type="project" value="UniProtKB-ARBA"/>
</dbReference>
<dbReference type="GO" id="GO:0016491">
    <property type="term" value="F:oxidoreductase activity"/>
    <property type="evidence" value="ECO:0007669"/>
    <property type="project" value="UniProtKB-ARBA"/>
</dbReference>